<dbReference type="Pfam" id="PF14316">
    <property type="entry name" value="DUF4381"/>
    <property type="match status" value="1"/>
</dbReference>
<accession>A0A1B2F4W6</accession>
<keyword evidence="1" id="KW-0472">Membrane</keyword>
<dbReference type="AlphaFoldDB" id="A0A1B2F4W6"/>
<evidence type="ECO:0000313" key="2">
    <source>
        <dbReference type="EMBL" id="ANY87123.1"/>
    </source>
</evidence>
<evidence type="ECO:0008006" key="3">
    <source>
        <dbReference type="Google" id="ProtNLM"/>
    </source>
</evidence>
<dbReference type="RefSeq" id="WP_070092970.1">
    <property type="nucleotide sequence ID" value="NZ_CP016634.1"/>
</dbReference>
<dbReference type="InterPro" id="IPR025489">
    <property type="entry name" value="DUF4381"/>
</dbReference>
<dbReference type="EMBL" id="CP016634">
    <property type="protein sequence ID" value="ANY87123.1"/>
    <property type="molecule type" value="Genomic_DNA"/>
</dbReference>
<gene>
    <name evidence="2" type="ORF">IEC33019_1557</name>
</gene>
<proteinExistence type="predicted"/>
<protein>
    <recommendedName>
        <fullName evidence="3">DUF4381 domain-containing protein</fullName>
    </recommendedName>
</protein>
<feature type="transmembrane region" description="Helical" evidence="1">
    <location>
        <begin position="29"/>
        <end position="51"/>
    </location>
</feature>
<organism evidence="2">
    <name type="scientific">Pseudomonas putida</name>
    <name type="common">Arthrobacter siderocapsulatus</name>
    <dbReference type="NCBI Taxonomy" id="303"/>
    <lineage>
        <taxon>Bacteria</taxon>
        <taxon>Pseudomonadati</taxon>
        <taxon>Pseudomonadota</taxon>
        <taxon>Gammaproteobacteria</taxon>
        <taxon>Pseudomonadales</taxon>
        <taxon>Pseudomonadaceae</taxon>
        <taxon>Pseudomonas</taxon>
    </lineage>
</organism>
<sequence>MNRAPSPSIDQLRELALPAVPTSYWPQTWGWLALLGGMMLLLGASAIWRYLRWRRNRYRREALARLAALALALEDPAQRLAALREVPELLKRVALSMPDGACAASLRDAQWQAFLQRHCATPLPATFAQHLALLAYAPADRLQALADEEVRALLKTCRQWIEVHHVAA</sequence>
<keyword evidence="1" id="KW-0812">Transmembrane</keyword>
<keyword evidence="1" id="KW-1133">Transmembrane helix</keyword>
<reference evidence="2" key="1">
    <citation type="submission" date="2016-07" db="EMBL/GenBank/DDBJ databases">
        <title>New class B carbapenemase carried by novel plasmid in Pseudomonas putida enviromental strain in eastern Amazonia.</title>
        <authorList>
            <person name="Souza C.O."/>
            <person name="Lima K.V."/>
            <person name="Brasiliense D.M."/>
            <person name="Perez-Chaparro P.J."/>
            <person name="Mamizuka E.M."/>
            <person name="Lima M.O."/>
            <person name="Lima L.N."/>
            <person name="McCulloch J.A."/>
        </authorList>
    </citation>
    <scope>NUCLEOTIDE SEQUENCE [LARGE SCALE GENOMIC DNA]</scope>
    <source>
        <strain evidence="2">IEC33019</strain>
    </source>
</reference>
<evidence type="ECO:0000256" key="1">
    <source>
        <dbReference type="SAM" id="Phobius"/>
    </source>
</evidence>
<name>A0A1B2F4W6_PSEPU</name>